<keyword evidence="1" id="KW-1133">Transmembrane helix</keyword>
<feature type="signal peptide" evidence="2">
    <location>
        <begin position="1"/>
        <end position="28"/>
    </location>
</feature>
<keyword evidence="4" id="KW-1185">Reference proteome</keyword>
<accession>A0A2T6AXC9</accession>
<comment type="caution">
    <text evidence="3">The sequence shown here is derived from an EMBL/GenBank/DDBJ whole genome shotgun (WGS) entry which is preliminary data.</text>
</comment>
<dbReference type="PROSITE" id="PS51257">
    <property type="entry name" value="PROKAR_LIPOPROTEIN"/>
    <property type="match status" value="1"/>
</dbReference>
<dbReference type="Proteomes" id="UP000244069">
    <property type="component" value="Unassembled WGS sequence"/>
</dbReference>
<reference evidence="3 4" key="1">
    <citation type="submission" date="2018-04" db="EMBL/GenBank/DDBJ databases">
        <title>Genomic Encyclopedia of Archaeal and Bacterial Type Strains, Phase II (KMG-II): from individual species to whole genera.</title>
        <authorList>
            <person name="Goeker M."/>
        </authorList>
    </citation>
    <scope>NUCLEOTIDE SEQUENCE [LARGE SCALE GENOMIC DNA]</scope>
    <source>
        <strain evidence="3 4">DSM 29329</strain>
    </source>
</reference>
<sequence>MARMITVIALFVLSVSCLLMFSGAGAVAADTYHTLSDSAQRARRDGIVVQRLAFVALWLLIFSVSIA</sequence>
<keyword evidence="2" id="KW-0732">Signal</keyword>
<dbReference type="AlphaFoldDB" id="A0A2T6AXC9"/>
<proteinExistence type="predicted"/>
<keyword evidence="1" id="KW-0472">Membrane</keyword>
<evidence type="ECO:0000256" key="2">
    <source>
        <dbReference type="SAM" id="SignalP"/>
    </source>
</evidence>
<feature type="transmembrane region" description="Helical" evidence="1">
    <location>
        <begin position="47"/>
        <end position="66"/>
    </location>
</feature>
<protein>
    <submittedName>
        <fullName evidence="3">Uncharacterized protein</fullName>
    </submittedName>
</protein>
<dbReference type="EMBL" id="QBKN01000009">
    <property type="protein sequence ID" value="PTX48462.1"/>
    <property type="molecule type" value="Genomic_DNA"/>
</dbReference>
<gene>
    <name evidence="3" type="ORF">C8N44_109155</name>
</gene>
<evidence type="ECO:0000313" key="4">
    <source>
        <dbReference type="Proteomes" id="UP000244069"/>
    </source>
</evidence>
<feature type="chain" id="PRO_5015761728" evidence="2">
    <location>
        <begin position="29"/>
        <end position="67"/>
    </location>
</feature>
<organism evidence="3 4">
    <name type="scientific">Allosediminivita pacifica</name>
    <dbReference type="NCBI Taxonomy" id="1267769"/>
    <lineage>
        <taxon>Bacteria</taxon>
        <taxon>Pseudomonadati</taxon>
        <taxon>Pseudomonadota</taxon>
        <taxon>Alphaproteobacteria</taxon>
        <taxon>Rhodobacterales</taxon>
        <taxon>Paracoccaceae</taxon>
        <taxon>Allosediminivita</taxon>
    </lineage>
</organism>
<keyword evidence="1" id="KW-0812">Transmembrane</keyword>
<evidence type="ECO:0000313" key="3">
    <source>
        <dbReference type="EMBL" id="PTX48462.1"/>
    </source>
</evidence>
<evidence type="ECO:0000256" key="1">
    <source>
        <dbReference type="SAM" id="Phobius"/>
    </source>
</evidence>
<name>A0A2T6AXC9_9RHOB</name>